<organism evidence="1 2">
    <name type="scientific">Alectoria fallacina</name>
    <dbReference type="NCBI Taxonomy" id="1903189"/>
    <lineage>
        <taxon>Eukaryota</taxon>
        <taxon>Fungi</taxon>
        <taxon>Dikarya</taxon>
        <taxon>Ascomycota</taxon>
        <taxon>Pezizomycotina</taxon>
        <taxon>Lecanoromycetes</taxon>
        <taxon>OSLEUM clade</taxon>
        <taxon>Lecanoromycetidae</taxon>
        <taxon>Lecanorales</taxon>
        <taxon>Lecanorineae</taxon>
        <taxon>Parmeliaceae</taxon>
        <taxon>Alectoria</taxon>
    </lineage>
</organism>
<proteinExistence type="predicted"/>
<accession>A0A8H3GBR6</accession>
<gene>
    <name evidence="1" type="ORF">ALECFALPRED_006999</name>
</gene>
<dbReference type="Proteomes" id="UP000664203">
    <property type="component" value="Unassembled WGS sequence"/>
</dbReference>
<reference evidence="1" key="1">
    <citation type="submission" date="2021-03" db="EMBL/GenBank/DDBJ databases">
        <authorList>
            <person name="Tagirdzhanova G."/>
        </authorList>
    </citation>
    <scope>NUCLEOTIDE SEQUENCE</scope>
</reference>
<comment type="caution">
    <text evidence="1">The sequence shown here is derived from an EMBL/GenBank/DDBJ whole genome shotgun (WGS) entry which is preliminary data.</text>
</comment>
<evidence type="ECO:0000313" key="2">
    <source>
        <dbReference type="Proteomes" id="UP000664203"/>
    </source>
</evidence>
<protein>
    <submittedName>
        <fullName evidence="1">Uncharacterized protein</fullName>
    </submittedName>
</protein>
<dbReference type="AlphaFoldDB" id="A0A8H3GBR6"/>
<keyword evidence="2" id="KW-1185">Reference proteome</keyword>
<sequence>MEKICGEQNGEDLRKIRRRRFAENKAEKICEEYNGEDLRRIYRRRSAESITKIMAKSMTEGEDLRRA</sequence>
<evidence type="ECO:0000313" key="1">
    <source>
        <dbReference type="EMBL" id="CAF9936891.1"/>
    </source>
</evidence>
<dbReference type="EMBL" id="CAJPDR010000456">
    <property type="protein sequence ID" value="CAF9936891.1"/>
    <property type="molecule type" value="Genomic_DNA"/>
</dbReference>
<name>A0A8H3GBR6_9LECA</name>